<keyword evidence="6" id="KW-1185">Reference proteome</keyword>
<dbReference type="PANTHER" id="PTHR43213">
    <property type="entry name" value="BIFUNCTIONAL DTTP/UTP PYROPHOSPHATASE/METHYLTRANSFERASE PROTEIN-RELATED"/>
    <property type="match status" value="1"/>
</dbReference>
<comment type="cofactor">
    <cofactor evidence="1 4">
        <name>a divalent metal cation</name>
        <dbReference type="ChEBI" id="CHEBI:60240"/>
    </cofactor>
</comment>
<dbReference type="GO" id="GO:0036218">
    <property type="term" value="F:dTTP diphosphatase activity"/>
    <property type="evidence" value="ECO:0007669"/>
    <property type="project" value="RHEA"/>
</dbReference>
<feature type="active site" description="Proton acceptor" evidence="4">
    <location>
        <position position="70"/>
    </location>
</feature>
<comment type="subcellular location">
    <subcellularLocation>
        <location evidence="4">Cytoplasm</location>
    </subcellularLocation>
</comment>
<proteinExistence type="inferred from homology"/>
<comment type="caution">
    <text evidence="5">The sequence shown here is derived from an EMBL/GenBank/DDBJ whole genome shotgun (WGS) entry which is preliminary data.</text>
</comment>
<gene>
    <name evidence="5" type="ORF">DWB85_10065</name>
</gene>
<dbReference type="Pfam" id="PF02545">
    <property type="entry name" value="Maf"/>
    <property type="match status" value="1"/>
</dbReference>
<feature type="site" description="Important for substrate specificity" evidence="4">
    <location>
        <position position="11"/>
    </location>
</feature>
<sequence length="194" mass="20687">MDLILASASPRRRELLDQIGVRYRCEPADIDETPRDREKPGDYVLRMAAEKAAAVAGRHRDEGLAVLAADTSVVIDEDVLGKPADRFAGLGMLARLSGRSHSVLTAVCLHGPDGISECELVATRVEFVQLSREMCEAYLATDEPWDKAGGYAIQGLAGAFVSSIEGSYSNVVGLPLAETWRMLSARGIAGALGG</sequence>
<evidence type="ECO:0000256" key="4">
    <source>
        <dbReference type="HAMAP-Rule" id="MF_00528"/>
    </source>
</evidence>
<reference evidence="5 6" key="1">
    <citation type="submission" date="2018-07" db="EMBL/GenBank/DDBJ databases">
        <title>Halioglobus sp. genome submission.</title>
        <authorList>
            <person name="Ye M.-Q."/>
            <person name="Du Z.-J."/>
        </authorList>
    </citation>
    <scope>NUCLEOTIDE SEQUENCE [LARGE SCALE GENOMIC DNA]</scope>
    <source>
        <strain evidence="5 6">U0301</strain>
    </source>
</reference>
<dbReference type="Proteomes" id="UP000265509">
    <property type="component" value="Unassembled WGS sequence"/>
</dbReference>
<comment type="function">
    <text evidence="4">Nucleoside triphosphate pyrophosphatase that hydrolyzes dTTP and UTP. May have a dual role in cell division arrest and in preventing the incorporation of modified nucleotides into cellular nucleic acids.</text>
</comment>
<evidence type="ECO:0000313" key="5">
    <source>
        <dbReference type="EMBL" id="RLQ21924.1"/>
    </source>
</evidence>
<dbReference type="NCBIfam" id="TIGR00172">
    <property type="entry name" value="maf"/>
    <property type="match status" value="1"/>
</dbReference>
<dbReference type="PIRSF" id="PIRSF006305">
    <property type="entry name" value="Maf"/>
    <property type="match status" value="1"/>
</dbReference>
<dbReference type="PANTHER" id="PTHR43213:SF5">
    <property type="entry name" value="BIFUNCTIONAL DTTP_UTP PYROPHOSPHATASE_METHYLTRANSFERASE PROTEIN-RELATED"/>
    <property type="match status" value="1"/>
</dbReference>
<evidence type="ECO:0000256" key="3">
    <source>
        <dbReference type="ARBA" id="ARBA00023080"/>
    </source>
</evidence>
<comment type="similarity">
    <text evidence="4">Belongs to the Maf family. YhdE subfamily.</text>
</comment>
<dbReference type="AlphaFoldDB" id="A0A3L7DX79"/>
<comment type="catalytic activity">
    <reaction evidence="4">
        <text>dTTP + H2O = dTMP + diphosphate + H(+)</text>
        <dbReference type="Rhea" id="RHEA:28534"/>
        <dbReference type="ChEBI" id="CHEBI:15377"/>
        <dbReference type="ChEBI" id="CHEBI:15378"/>
        <dbReference type="ChEBI" id="CHEBI:33019"/>
        <dbReference type="ChEBI" id="CHEBI:37568"/>
        <dbReference type="ChEBI" id="CHEBI:63528"/>
        <dbReference type="EC" id="3.6.1.9"/>
    </reaction>
</comment>
<dbReference type="EMBL" id="QRAN01000009">
    <property type="protein sequence ID" value="RLQ21924.1"/>
    <property type="molecule type" value="Genomic_DNA"/>
</dbReference>
<dbReference type="SUPFAM" id="SSF52972">
    <property type="entry name" value="ITPase-like"/>
    <property type="match status" value="1"/>
</dbReference>
<dbReference type="GO" id="GO:0036221">
    <property type="term" value="F:UTP diphosphatase activity"/>
    <property type="evidence" value="ECO:0007669"/>
    <property type="project" value="RHEA"/>
</dbReference>
<comment type="catalytic activity">
    <reaction evidence="4">
        <text>UTP + H2O = UMP + diphosphate + H(+)</text>
        <dbReference type="Rhea" id="RHEA:29395"/>
        <dbReference type="ChEBI" id="CHEBI:15377"/>
        <dbReference type="ChEBI" id="CHEBI:15378"/>
        <dbReference type="ChEBI" id="CHEBI:33019"/>
        <dbReference type="ChEBI" id="CHEBI:46398"/>
        <dbReference type="ChEBI" id="CHEBI:57865"/>
        <dbReference type="EC" id="3.6.1.9"/>
    </reaction>
</comment>
<name>A0A3L7DX79_9GAMM</name>
<dbReference type="OrthoDB" id="9807767at2"/>
<dbReference type="InterPro" id="IPR003697">
    <property type="entry name" value="Maf-like"/>
</dbReference>
<accession>A0A3L7DX79</accession>
<protein>
    <recommendedName>
        <fullName evidence="4">dTTP/UTP pyrophosphatase</fullName>
        <shortName evidence="4">dTTPase/UTPase</shortName>
        <ecNumber evidence="4">3.6.1.9</ecNumber>
    </recommendedName>
    <alternativeName>
        <fullName evidence="4">Nucleoside triphosphate pyrophosphatase</fullName>
    </alternativeName>
    <alternativeName>
        <fullName evidence="4">Nucleotide pyrophosphatase</fullName>
        <shortName evidence="4">Nucleotide PPase</shortName>
    </alternativeName>
</protein>
<dbReference type="CDD" id="cd00555">
    <property type="entry name" value="Maf"/>
    <property type="match status" value="1"/>
</dbReference>
<dbReference type="HAMAP" id="MF_00528">
    <property type="entry name" value="Maf"/>
    <property type="match status" value="1"/>
</dbReference>
<evidence type="ECO:0000256" key="1">
    <source>
        <dbReference type="ARBA" id="ARBA00001968"/>
    </source>
</evidence>
<feature type="site" description="Important for substrate specificity" evidence="4">
    <location>
        <position position="154"/>
    </location>
</feature>
<evidence type="ECO:0000313" key="6">
    <source>
        <dbReference type="Proteomes" id="UP000265509"/>
    </source>
</evidence>
<dbReference type="GO" id="GO:0005737">
    <property type="term" value="C:cytoplasm"/>
    <property type="evidence" value="ECO:0007669"/>
    <property type="project" value="UniProtKB-SubCell"/>
</dbReference>
<keyword evidence="2 4" id="KW-0378">Hydrolase</keyword>
<feature type="site" description="Important for substrate specificity" evidence="4">
    <location>
        <position position="71"/>
    </location>
</feature>
<evidence type="ECO:0000256" key="2">
    <source>
        <dbReference type="ARBA" id="ARBA00022801"/>
    </source>
</evidence>
<comment type="caution">
    <text evidence="4">Lacks conserved residue(s) required for the propagation of feature annotation.</text>
</comment>
<dbReference type="InterPro" id="IPR029001">
    <property type="entry name" value="ITPase-like_fam"/>
</dbReference>
<organism evidence="5 6">
    <name type="scientific">Seongchinamella sediminis</name>
    <dbReference type="NCBI Taxonomy" id="2283635"/>
    <lineage>
        <taxon>Bacteria</taxon>
        <taxon>Pseudomonadati</taxon>
        <taxon>Pseudomonadota</taxon>
        <taxon>Gammaproteobacteria</taxon>
        <taxon>Cellvibrionales</taxon>
        <taxon>Halieaceae</taxon>
        <taxon>Seongchinamella</taxon>
    </lineage>
</organism>
<keyword evidence="4" id="KW-0963">Cytoplasm</keyword>
<dbReference type="Gene3D" id="3.90.950.10">
    <property type="match status" value="1"/>
</dbReference>
<keyword evidence="3 4" id="KW-0546">Nucleotide metabolism</keyword>
<dbReference type="RefSeq" id="WP_117954109.1">
    <property type="nucleotide sequence ID" value="NZ_QRAN01000009.1"/>
</dbReference>
<dbReference type="EC" id="3.6.1.9" evidence="4"/>
<dbReference type="GO" id="GO:0009117">
    <property type="term" value="P:nucleotide metabolic process"/>
    <property type="evidence" value="ECO:0007669"/>
    <property type="project" value="UniProtKB-KW"/>
</dbReference>